<sequence>MPLANPSPSPSQDPSRFFRPSLDSKEQPALHTRHTPNSSPVLHITQVRPAESRLLNSIGGTGCLQPNLALLQHHLNSMIDHTQPSHGPSSTDNALSTSPDAPALARLLTSSSVSTINNAVAKIGLTDDATMAEFEKKTLRELRDLQSTHIIYRRLDLDIKIEAQNLYFDYVKKQHLLSLKHQQPFLALTKYLGQRRTRQKESTWHKFMKHDTSAQAALHNTEKNIGQRNIETAKLYNQLDPSPRDGHSNTEGITLEATSGDPNAEERGRFGKIFKSDEKLRDEVKSWAGQVQLKLKELSDLYGVEGFLVLASQEHRKQFFFQGGSFFGDEYLQGLMGENNPIRKFAVSMAGTKKISKKRKGDEGSSSIDSVAARADASGTAPNKDDAVAQPSTKKSQYLAAAQANRDVCRGGLSLNHNYISEQLGRMFLQIQTNSSKSNRCGWPGTDTTTQLAVFNHKLVVQPNPVGLVAEHFVNIPVKKIPIEVTWLILRGLKNDWIQLVEQEVINIPVQEKHVPTKKKATNQPKKIRNNNTGEEEDEEEEAINQAIEDEGEEEDDE</sequence>
<keyword evidence="2" id="KW-1185">Reference proteome</keyword>
<evidence type="ECO:0000313" key="1">
    <source>
        <dbReference type="EMBL" id="KAI7961161.1"/>
    </source>
</evidence>
<name>A0ACC0EVP1_9BASI</name>
<protein>
    <submittedName>
        <fullName evidence="1">Uncharacterized protein</fullName>
    </submittedName>
</protein>
<organism evidence="1 2">
    <name type="scientific">Puccinia striiformis f. sp. tritici</name>
    <dbReference type="NCBI Taxonomy" id="168172"/>
    <lineage>
        <taxon>Eukaryota</taxon>
        <taxon>Fungi</taxon>
        <taxon>Dikarya</taxon>
        <taxon>Basidiomycota</taxon>
        <taxon>Pucciniomycotina</taxon>
        <taxon>Pucciniomycetes</taxon>
        <taxon>Pucciniales</taxon>
        <taxon>Pucciniaceae</taxon>
        <taxon>Puccinia</taxon>
    </lineage>
</organism>
<proteinExistence type="predicted"/>
<evidence type="ECO:0000313" key="2">
    <source>
        <dbReference type="Proteomes" id="UP001060170"/>
    </source>
</evidence>
<reference evidence="2" key="1">
    <citation type="journal article" date="2018" name="BMC Genomics">
        <title>Genomic insights into host adaptation between the wheat stripe rust pathogen (Puccinia striiformis f. sp. tritici) and the barley stripe rust pathogen (Puccinia striiformis f. sp. hordei).</title>
        <authorList>
            <person name="Xia C."/>
            <person name="Wang M."/>
            <person name="Yin C."/>
            <person name="Cornejo O.E."/>
            <person name="Hulbert S.H."/>
            <person name="Chen X."/>
        </authorList>
    </citation>
    <scope>NUCLEOTIDE SEQUENCE [LARGE SCALE GENOMIC DNA]</scope>
    <source>
        <strain evidence="2">93-210</strain>
    </source>
</reference>
<reference evidence="2" key="2">
    <citation type="journal article" date="2018" name="Mol. Plant Microbe Interact.">
        <title>Genome sequence resources for the wheat stripe rust pathogen (Puccinia striiformis f. sp. tritici) and the barley stripe rust pathogen (Puccinia striiformis f. sp. hordei).</title>
        <authorList>
            <person name="Xia C."/>
            <person name="Wang M."/>
            <person name="Yin C."/>
            <person name="Cornejo O.E."/>
            <person name="Hulbert S.H."/>
            <person name="Chen X."/>
        </authorList>
    </citation>
    <scope>NUCLEOTIDE SEQUENCE [LARGE SCALE GENOMIC DNA]</scope>
    <source>
        <strain evidence="2">93-210</strain>
    </source>
</reference>
<reference evidence="1 2" key="3">
    <citation type="journal article" date="2022" name="Microbiol. Spectr.">
        <title>Folding features and dynamics of 3D genome architecture in plant fungal pathogens.</title>
        <authorList>
            <person name="Xia C."/>
        </authorList>
    </citation>
    <scope>NUCLEOTIDE SEQUENCE [LARGE SCALE GENOMIC DNA]</scope>
    <source>
        <strain evidence="1 2">93-210</strain>
    </source>
</reference>
<dbReference type="EMBL" id="CM045866">
    <property type="protein sequence ID" value="KAI7961161.1"/>
    <property type="molecule type" value="Genomic_DNA"/>
</dbReference>
<dbReference type="Proteomes" id="UP001060170">
    <property type="component" value="Chromosome 2"/>
</dbReference>
<gene>
    <name evidence="1" type="ORF">MJO28_001650</name>
</gene>
<accession>A0ACC0EVP1</accession>
<comment type="caution">
    <text evidence="1">The sequence shown here is derived from an EMBL/GenBank/DDBJ whole genome shotgun (WGS) entry which is preliminary data.</text>
</comment>